<protein>
    <submittedName>
        <fullName evidence="1">Retropepsin-like aspartic protease</fullName>
    </submittedName>
</protein>
<dbReference type="InterPro" id="IPR021109">
    <property type="entry name" value="Peptidase_aspartic_dom_sf"/>
</dbReference>
<dbReference type="InterPro" id="IPR001969">
    <property type="entry name" value="Aspartic_peptidase_AS"/>
</dbReference>
<dbReference type="InterPro" id="IPR011969">
    <property type="entry name" value="Clan_AA_Asp_peptidase_C"/>
</dbReference>
<dbReference type="Pfam" id="PF13975">
    <property type="entry name" value="gag-asp_proteas"/>
    <property type="match status" value="1"/>
</dbReference>
<sequence>MKNITLFLILFSINLFSQTIIKIDKENGVYKIPCKVNGVPMEFIFDTGATNVTISITEAKFLLKQGLLDKEDIGKSVEYQIANGEVEEGTEINLKEIQISDFIINDVKATIVYNQNAPLLLGLSALNKLGKVEFENETLKIYPKEYTQKEEKLDSSVLVAKQVLIKALSYGDENMVVKCSFEENYIGVHTLVEIDKPEGNYFDLTFSDYDELSKTNSFKQARLIIQKNGLWLKELYKSGYEIVAFMFDYFMDDSSKRFLYAVSTKKLLDLIEDFEQESFFEILTYLPNKKE</sequence>
<dbReference type="InterPro" id="IPR034122">
    <property type="entry name" value="Retropepsin-like_bacterial"/>
</dbReference>
<keyword evidence="2" id="KW-1185">Reference proteome</keyword>
<name>A0ABU7W8Q3_9FLAO</name>
<dbReference type="PROSITE" id="PS00141">
    <property type="entry name" value="ASP_PROTEASE"/>
    <property type="match status" value="1"/>
</dbReference>
<accession>A0ABU7W8Q3</accession>
<dbReference type="NCBIfam" id="TIGR02281">
    <property type="entry name" value="clan_AA_DTGA"/>
    <property type="match status" value="1"/>
</dbReference>
<reference evidence="1 2" key="1">
    <citation type="submission" date="2024-02" db="EMBL/GenBank/DDBJ databases">
        <title>Winogradskyella poriferorum JCM 12885.</title>
        <authorList>
            <person name="Zhang D.-F."/>
            <person name="Fu Z.-Y."/>
        </authorList>
    </citation>
    <scope>NUCLEOTIDE SEQUENCE [LARGE SCALE GENOMIC DNA]</scope>
    <source>
        <strain evidence="1 2">JCM 12885</strain>
    </source>
</reference>
<comment type="caution">
    <text evidence="1">The sequence shown here is derived from an EMBL/GenBank/DDBJ whole genome shotgun (WGS) entry which is preliminary data.</text>
</comment>
<gene>
    <name evidence="1" type="ORF">V1468_15080</name>
</gene>
<dbReference type="Gene3D" id="2.40.70.10">
    <property type="entry name" value="Acid Proteases"/>
    <property type="match status" value="1"/>
</dbReference>
<dbReference type="CDD" id="cd05483">
    <property type="entry name" value="retropepsin_like_bacteria"/>
    <property type="match status" value="1"/>
</dbReference>
<proteinExistence type="predicted"/>
<dbReference type="Proteomes" id="UP001356704">
    <property type="component" value="Unassembled WGS sequence"/>
</dbReference>
<evidence type="ECO:0000313" key="2">
    <source>
        <dbReference type="Proteomes" id="UP001356704"/>
    </source>
</evidence>
<organism evidence="1 2">
    <name type="scientific">Winogradskyella poriferorum</name>
    <dbReference type="NCBI Taxonomy" id="307627"/>
    <lineage>
        <taxon>Bacteria</taxon>
        <taxon>Pseudomonadati</taxon>
        <taxon>Bacteroidota</taxon>
        <taxon>Flavobacteriia</taxon>
        <taxon>Flavobacteriales</taxon>
        <taxon>Flavobacteriaceae</taxon>
        <taxon>Winogradskyella</taxon>
    </lineage>
</organism>
<dbReference type="EMBL" id="JAZHOU010000007">
    <property type="protein sequence ID" value="MEF3080336.1"/>
    <property type="molecule type" value="Genomic_DNA"/>
</dbReference>
<dbReference type="SUPFAM" id="SSF50630">
    <property type="entry name" value="Acid proteases"/>
    <property type="match status" value="1"/>
</dbReference>
<evidence type="ECO:0000313" key="1">
    <source>
        <dbReference type="EMBL" id="MEF3080336.1"/>
    </source>
</evidence>
<dbReference type="RefSeq" id="WP_331811036.1">
    <property type="nucleotide sequence ID" value="NZ_JAZHOU010000007.1"/>
</dbReference>